<evidence type="ECO:0000259" key="9">
    <source>
        <dbReference type="Pfam" id="PF00082"/>
    </source>
</evidence>
<dbReference type="Pfam" id="PF00082">
    <property type="entry name" value="Peptidase_S8"/>
    <property type="match status" value="1"/>
</dbReference>
<dbReference type="PRINTS" id="PR00723">
    <property type="entry name" value="SUBTILISIN"/>
</dbReference>
<keyword evidence="4 6" id="KW-0720">Serine protease</keyword>
<evidence type="ECO:0000256" key="5">
    <source>
        <dbReference type="PIRSR" id="PIRSR615500-1"/>
    </source>
</evidence>
<dbReference type="STRING" id="1179773.BN6_18660"/>
<keyword evidence="11" id="KW-1185">Reference proteome</keyword>
<dbReference type="InterPro" id="IPR023827">
    <property type="entry name" value="Peptidase_S8_Asp-AS"/>
</dbReference>
<evidence type="ECO:0000313" key="10">
    <source>
        <dbReference type="EMBL" id="CCH29186.1"/>
    </source>
</evidence>
<dbReference type="RefSeq" id="WP_015099299.1">
    <property type="nucleotide sequence ID" value="NC_019673.1"/>
</dbReference>
<dbReference type="InterPro" id="IPR000209">
    <property type="entry name" value="Peptidase_S8/S53_dom"/>
</dbReference>
<dbReference type="BioCyc" id="SESP1179773:BN6_RS09165-MONOMER"/>
<evidence type="ECO:0000256" key="1">
    <source>
        <dbReference type="ARBA" id="ARBA00011073"/>
    </source>
</evidence>
<comment type="similarity">
    <text evidence="1 6 7">Belongs to the peptidase S8 family.</text>
</comment>
<feature type="domain" description="Peptidase S8/S53" evidence="9">
    <location>
        <begin position="193"/>
        <end position="448"/>
    </location>
</feature>
<dbReference type="PROSITE" id="PS00138">
    <property type="entry name" value="SUBTILASE_SER"/>
    <property type="match status" value="1"/>
</dbReference>
<protein>
    <submittedName>
        <fullName evidence="10">Peptidase S8/S53, subtilisin kexin sedolisin</fullName>
    </submittedName>
</protein>
<proteinExistence type="inferred from homology"/>
<dbReference type="PROSITE" id="PS51892">
    <property type="entry name" value="SUBTILASE"/>
    <property type="match status" value="1"/>
</dbReference>
<evidence type="ECO:0000313" key="11">
    <source>
        <dbReference type="Proteomes" id="UP000006281"/>
    </source>
</evidence>
<dbReference type="GO" id="GO:0005975">
    <property type="term" value="P:carbohydrate metabolic process"/>
    <property type="evidence" value="ECO:0007669"/>
    <property type="project" value="UniProtKB-ARBA"/>
</dbReference>
<evidence type="ECO:0000256" key="4">
    <source>
        <dbReference type="ARBA" id="ARBA00022825"/>
    </source>
</evidence>
<dbReference type="HOGENOM" id="CLU_007528_0_0_11"/>
<evidence type="ECO:0000256" key="3">
    <source>
        <dbReference type="ARBA" id="ARBA00022801"/>
    </source>
</evidence>
<dbReference type="PATRIC" id="fig|1179773.3.peg.1873"/>
<dbReference type="InterPro" id="IPR050131">
    <property type="entry name" value="Peptidase_S8_subtilisin-like"/>
</dbReference>
<keyword evidence="8" id="KW-0732">Signal</keyword>
<keyword evidence="2 6" id="KW-0645">Protease</keyword>
<dbReference type="GO" id="GO:0006508">
    <property type="term" value="P:proteolysis"/>
    <property type="evidence" value="ECO:0007669"/>
    <property type="project" value="UniProtKB-KW"/>
</dbReference>
<evidence type="ECO:0000256" key="7">
    <source>
        <dbReference type="RuleBase" id="RU003355"/>
    </source>
</evidence>
<dbReference type="PROSITE" id="PS00136">
    <property type="entry name" value="SUBTILASE_ASP"/>
    <property type="match status" value="1"/>
</dbReference>
<feature type="active site" description="Charge relay system" evidence="5 6">
    <location>
        <position position="202"/>
    </location>
</feature>
<feature type="active site" description="Charge relay system" evidence="5 6">
    <location>
        <position position="234"/>
    </location>
</feature>
<evidence type="ECO:0000256" key="6">
    <source>
        <dbReference type="PROSITE-ProRule" id="PRU01240"/>
    </source>
</evidence>
<dbReference type="GO" id="GO:0004252">
    <property type="term" value="F:serine-type endopeptidase activity"/>
    <property type="evidence" value="ECO:0007669"/>
    <property type="project" value="UniProtKB-UniRule"/>
</dbReference>
<dbReference type="EMBL" id="HE804045">
    <property type="protein sequence ID" value="CCH29186.1"/>
    <property type="molecule type" value="Genomic_DNA"/>
</dbReference>
<feature type="active site" description="Charge relay system" evidence="5 6">
    <location>
        <position position="401"/>
    </location>
</feature>
<dbReference type="InterPro" id="IPR013783">
    <property type="entry name" value="Ig-like_fold"/>
</dbReference>
<dbReference type="OrthoDB" id="9795680at2"/>
<feature type="signal peptide" evidence="8">
    <location>
        <begin position="1"/>
        <end position="22"/>
    </location>
</feature>
<dbReference type="PANTHER" id="PTHR43806:SF11">
    <property type="entry name" value="CEREVISIN-RELATED"/>
    <property type="match status" value="1"/>
</dbReference>
<sequence length="1055" mass="107961">MTPPRGRGALCAALALFGLVTAATPAGGRSPAGEVAAGARSITLVTGDRVVLTGDQVGSLTGGPGRERAVFHTFRRDGHLHVVPRDAAHDLARGRLDPRLFDVTALLEAGYDRRPTIPLIVVGDPGLPRTKTLDAVGAVAVEVPKGGAADAWRTLVSRASVRKVWLDGLRRPSLDRSTAQIGAPAAWSAGYTGEGVKVAVLDTGIDDGHPDLAGRVAARSNFTTDPDNTDRVGHGTHVAAAIGSRHAVYRGVAPDAELLDGKVCVAAGCPESAILAGVQWAVGQGADVVNLSLGGPDTPETDPLEAAVEALSARALFVVAAGNSGRPGTVSSPGSADAALTVGAVDRAEGIAEFSSRGPRPDGGVKPDVTAPGVDIAAAKAEHGTIGTPVDATHVALSGTSMATPHVAGAAALLAQQHPDWSGARLKAALVASARPNPALTAFDQGAGRVDLAAAITTTVTADPANVALGLQKWPHDDDTPVTKNVVYRNTGTAPVTLRPSAVVTAPDGKPSDVVTVSPAEVTVPPGGDATIAVTADTRRAPVDGVYAGTIVATGGATPLRVPVSVHREVESYDVTFRFVDAAGNPAKNYYASVIGMDNSTFVFLFSADGKVSLRVSKGDYFVGADVTTDRKVALLPRPDLSVTADTTVVVDARTARPVRITAPDPKAREVLGDLTTARRRGDRSASVSTAFLGGFGTDVSIGHNGPDLPGEELTALLGAQLSGTPAGPTPVTYRFAWALHGRLPTGFARAVPAEDLAEVRTSYGAGPAGSTYGHVGNPAAPDGTTGWGWMPAVAGASVDRVGTEGVGWSWGFQQTAADGSTALSLVAPERSYRKGSTVQERFNDPVFSPVLPVGRPTSLARKGDEIGFGLPLFGDGAGNGGSSAVSSARTTLLRDGVRVGETAFPGNGLFKVPGGAADYRVETEAARPAGVSEFATRVAAAWTFRSDTAPGGELRPLPLTVVRFAPELTAGSAPRGAELRVPLVVRQQATDGIGRLDVEVSFDDGRTWAAVPVSDGVARVANPDAAGFASLRVRASDRVGNTAEHTVIRAYKIV</sequence>
<dbReference type="Gene3D" id="2.60.40.10">
    <property type="entry name" value="Immunoglobulins"/>
    <property type="match status" value="1"/>
</dbReference>
<dbReference type="KEGG" id="sesp:BN6_18660"/>
<dbReference type="Proteomes" id="UP000006281">
    <property type="component" value="Chromosome"/>
</dbReference>
<reference evidence="10 11" key="1">
    <citation type="journal article" date="2012" name="BMC Genomics">
        <title>Complete genome sequence of Saccharothrix espanaensis DSM 44229T and comparison to the other completely sequenced Pseudonocardiaceae.</title>
        <authorList>
            <person name="Strobel T."/>
            <person name="Al-Dilaimi A."/>
            <person name="Blom J."/>
            <person name="Gessner A."/>
            <person name="Kalinowski J."/>
            <person name="Luzhetska M."/>
            <person name="Puhler A."/>
            <person name="Szczepanowski R."/>
            <person name="Bechthold A."/>
            <person name="Ruckert C."/>
        </authorList>
    </citation>
    <scope>NUCLEOTIDE SEQUENCE [LARGE SCALE GENOMIC DNA]</scope>
    <source>
        <strain evidence="11">ATCC 51144 / DSM 44229 / JCM 9112 / NBRC 15066 / NRRL 15764</strain>
    </source>
</reference>
<evidence type="ECO:0000256" key="2">
    <source>
        <dbReference type="ARBA" id="ARBA00022670"/>
    </source>
</evidence>
<gene>
    <name evidence="10" type="ordered locus">BN6_18660</name>
</gene>
<dbReference type="InterPro" id="IPR015500">
    <property type="entry name" value="Peptidase_S8_subtilisin-rel"/>
</dbReference>
<dbReference type="SUPFAM" id="SSF52743">
    <property type="entry name" value="Subtilisin-like"/>
    <property type="match status" value="1"/>
</dbReference>
<organism evidence="10 11">
    <name type="scientific">Saccharothrix espanaensis (strain ATCC 51144 / DSM 44229 / JCM 9112 / NBRC 15066 / NRRL 15764)</name>
    <dbReference type="NCBI Taxonomy" id="1179773"/>
    <lineage>
        <taxon>Bacteria</taxon>
        <taxon>Bacillati</taxon>
        <taxon>Actinomycetota</taxon>
        <taxon>Actinomycetes</taxon>
        <taxon>Pseudonocardiales</taxon>
        <taxon>Pseudonocardiaceae</taxon>
        <taxon>Saccharothrix</taxon>
    </lineage>
</organism>
<dbReference type="eggNOG" id="COG1404">
    <property type="taxonomic scope" value="Bacteria"/>
</dbReference>
<dbReference type="AlphaFoldDB" id="K0JTF5"/>
<feature type="chain" id="PRO_5038834736" evidence="8">
    <location>
        <begin position="23"/>
        <end position="1055"/>
    </location>
</feature>
<dbReference type="InterPro" id="IPR036852">
    <property type="entry name" value="Peptidase_S8/S53_dom_sf"/>
</dbReference>
<dbReference type="Gene3D" id="3.40.50.200">
    <property type="entry name" value="Peptidase S8/S53 domain"/>
    <property type="match status" value="1"/>
</dbReference>
<evidence type="ECO:0000256" key="8">
    <source>
        <dbReference type="SAM" id="SignalP"/>
    </source>
</evidence>
<keyword evidence="3 6" id="KW-0378">Hydrolase</keyword>
<dbReference type="InterPro" id="IPR023828">
    <property type="entry name" value="Peptidase_S8_Ser-AS"/>
</dbReference>
<name>K0JTF5_SACES</name>
<accession>K0JTF5</accession>
<dbReference type="PANTHER" id="PTHR43806">
    <property type="entry name" value="PEPTIDASE S8"/>
    <property type="match status" value="1"/>
</dbReference>